<sequence>MHEEHEGYEGYEGNDPATAHPGGHRPRGRHRRPRPRKVFLAAGGLAFAAGVLGLLRIVPEPGGAGPVAGASLGDGGSTGTTGYGDGDGVTDRATNAAAAVPPASGEPGGPGTGSGADPGDTRSTSGGAASWGPDPRHTPSTSGVPRPTAPSQDLRVSPRPTPSTPDAPDAPHTPSTPGSPHTPGTPSTPRPAPTPTAVPPANHPAPPPRPTTPSPAPDTPDDPYEICVPAIGLCVDTPFTGP</sequence>
<dbReference type="AlphaFoldDB" id="A0A7H0ICP2"/>
<name>A0A7H0ICP2_9ACTN</name>
<organism evidence="3 4">
    <name type="scientific">Streptomyces roseirectus</name>
    <dbReference type="NCBI Taxonomy" id="2768066"/>
    <lineage>
        <taxon>Bacteria</taxon>
        <taxon>Bacillati</taxon>
        <taxon>Actinomycetota</taxon>
        <taxon>Actinomycetes</taxon>
        <taxon>Kitasatosporales</taxon>
        <taxon>Streptomycetaceae</taxon>
        <taxon>Streptomyces</taxon>
    </lineage>
</organism>
<keyword evidence="2" id="KW-1133">Transmembrane helix</keyword>
<feature type="region of interest" description="Disordered" evidence="1">
    <location>
        <begin position="68"/>
        <end position="226"/>
    </location>
</feature>
<evidence type="ECO:0000313" key="3">
    <source>
        <dbReference type="EMBL" id="QNP70558.1"/>
    </source>
</evidence>
<keyword evidence="4" id="KW-1185">Reference proteome</keyword>
<keyword evidence="2" id="KW-0812">Transmembrane</keyword>
<evidence type="ECO:0000256" key="1">
    <source>
        <dbReference type="SAM" id="MobiDB-lite"/>
    </source>
</evidence>
<protein>
    <submittedName>
        <fullName evidence="3">Uncharacterized protein</fullName>
    </submittedName>
</protein>
<feature type="compositionally biased region" description="Low complexity" evidence="1">
    <location>
        <begin position="166"/>
        <end position="185"/>
    </location>
</feature>
<dbReference type="PRINTS" id="PR01217">
    <property type="entry name" value="PRICHEXTENSN"/>
</dbReference>
<gene>
    <name evidence="3" type="ORF">IAG44_14680</name>
</gene>
<accession>A0A7H0ICP2</accession>
<dbReference type="Proteomes" id="UP000516052">
    <property type="component" value="Chromosome"/>
</dbReference>
<keyword evidence="2" id="KW-0472">Membrane</keyword>
<proteinExistence type="predicted"/>
<evidence type="ECO:0000256" key="2">
    <source>
        <dbReference type="SAM" id="Phobius"/>
    </source>
</evidence>
<feature type="compositionally biased region" description="Low complexity" evidence="1">
    <location>
        <begin position="91"/>
        <end position="105"/>
    </location>
</feature>
<feature type="compositionally biased region" description="Pro residues" evidence="1">
    <location>
        <begin position="186"/>
        <end position="218"/>
    </location>
</feature>
<dbReference type="KEGG" id="sroi:IAG44_14680"/>
<feature type="compositionally biased region" description="Gly residues" evidence="1">
    <location>
        <begin position="106"/>
        <end position="116"/>
    </location>
</feature>
<dbReference type="RefSeq" id="WP_187747569.1">
    <property type="nucleotide sequence ID" value="NZ_CP060828.1"/>
</dbReference>
<reference evidence="3 4" key="1">
    <citation type="submission" date="2020-08" db="EMBL/GenBank/DDBJ databases">
        <title>A novel species.</title>
        <authorList>
            <person name="Gao J."/>
        </authorList>
    </citation>
    <scope>NUCLEOTIDE SEQUENCE [LARGE SCALE GENOMIC DNA]</scope>
    <source>
        <strain evidence="3 4">CRXT-G-22</strain>
    </source>
</reference>
<dbReference type="EMBL" id="CP060828">
    <property type="protein sequence ID" value="QNP70558.1"/>
    <property type="molecule type" value="Genomic_DNA"/>
</dbReference>
<feature type="transmembrane region" description="Helical" evidence="2">
    <location>
        <begin position="38"/>
        <end position="58"/>
    </location>
</feature>
<feature type="compositionally biased region" description="Gly residues" evidence="1">
    <location>
        <begin position="68"/>
        <end position="87"/>
    </location>
</feature>
<evidence type="ECO:0000313" key="4">
    <source>
        <dbReference type="Proteomes" id="UP000516052"/>
    </source>
</evidence>
<feature type="compositionally biased region" description="Basic residues" evidence="1">
    <location>
        <begin position="22"/>
        <end position="34"/>
    </location>
</feature>
<feature type="region of interest" description="Disordered" evidence="1">
    <location>
        <begin position="1"/>
        <end position="34"/>
    </location>
</feature>